<dbReference type="Gene3D" id="1.10.8.100">
    <property type="entry name" value="Ribosomal RNA adenine dimethylase-like, domain 2"/>
    <property type="match status" value="1"/>
</dbReference>
<proteinExistence type="inferred from homology"/>
<protein>
    <recommendedName>
        <fullName evidence="7">rRNA adenine N(6)-methyltransferase</fullName>
        <ecNumber evidence="7">2.1.1.-</ecNumber>
    </recommendedName>
</protein>
<evidence type="ECO:0000256" key="6">
    <source>
        <dbReference type="ARBA" id="ARBA00024915"/>
    </source>
</evidence>
<dbReference type="Proteomes" id="UP001203297">
    <property type="component" value="Unassembled WGS sequence"/>
</dbReference>
<dbReference type="EC" id="2.1.1.-" evidence="7"/>
<dbReference type="GO" id="GO:0034246">
    <property type="term" value="F:mitochondrial transcription factor activity"/>
    <property type="evidence" value="ECO:0007669"/>
    <property type="project" value="TreeGrafter"/>
</dbReference>
<comment type="function">
    <text evidence="6">Mitochondrial transcription factor that confers selective promoter recognition on the core subunit of the yeast mitochondrial RNA polymerase. Interacts with DNA in a non-specific manner.</text>
</comment>
<dbReference type="GO" id="GO:0006391">
    <property type="term" value="P:transcription initiation at mitochondrial promoter"/>
    <property type="evidence" value="ECO:0007669"/>
    <property type="project" value="TreeGrafter"/>
</dbReference>
<dbReference type="InterPro" id="IPR001737">
    <property type="entry name" value="KsgA/Erm"/>
</dbReference>
<dbReference type="Gene3D" id="3.40.50.150">
    <property type="entry name" value="Vaccinia Virus protein VP39"/>
    <property type="match status" value="1"/>
</dbReference>
<dbReference type="InterPro" id="IPR023165">
    <property type="entry name" value="rRNA_Ade_diMease-like_C"/>
</dbReference>
<dbReference type="SUPFAM" id="SSF53335">
    <property type="entry name" value="S-adenosyl-L-methionine-dependent methyltransferases"/>
    <property type="match status" value="1"/>
</dbReference>
<evidence type="ECO:0000256" key="1">
    <source>
        <dbReference type="ARBA" id="ARBA00004173"/>
    </source>
</evidence>
<feature type="region of interest" description="Disordered" evidence="8">
    <location>
        <begin position="27"/>
        <end position="59"/>
    </location>
</feature>
<keyword evidence="2 7" id="KW-0489">Methyltransferase</keyword>
<comment type="similarity">
    <text evidence="7">Belongs to the class I-like SAM-binding methyltransferase superfamily. rRNA adenine N(6)-methyltransferase family.</text>
</comment>
<dbReference type="InterPro" id="IPR029063">
    <property type="entry name" value="SAM-dependent_MTases_sf"/>
</dbReference>
<name>A0AAD4QQV2_9AGAM</name>
<comment type="subcellular location">
    <subcellularLocation>
        <location evidence="1">Mitochondrion</location>
    </subcellularLocation>
</comment>
<dbReference type="PANTHER" id="PTHR11727">
    <property type="entry name" value="DIMETHYLADENOSINE TRANSFERASE"/>
    <property type="match status" value="1"/>
</dbReference>
<organism evidence="9 10">
    <name type="scientific">Multifurca ochricompacta</name>
    <dbReference type="NCBI Taxonomy" id="376703"/>
    <lineage>
        <taxon>Eukaryota</taxon>
        <taxon>Fungi</taxon>
        <taxon>Dikarya</taxon>
        <taxon>Basidiomycota</taxon>
        <taxon>Agaricomycotina</taxon>
        <taxon>Agaricomycetes</taxon>
        <taxon>Russulales</taxon>
        <taxon>Russulaceae</taxon>
        <taxon>Multifurca</taxon>
    </lineage>
</organism>
<dbReference type="GO" id="GO:0000179">
    <property type="term" value="F:rRNA (adenine-N6,N6-)-dimethyltransferase activity"/>
    <property type="evidence" value="ECO:0007669"/>
    <property type="project" value="TreeGrafter"/>
</dbReference>
<comment type="caution">
    <text evidence="9">The sequence shown here is derived from an EMBL/GenBank/DDBJ whole genome shotgun (WGS) entry which is preliminary data.</text>
</comment>
<dbReference type="Pfam" id="PF00398">
    <property type="entry name" value="RrnaAD"/>
    <property type="match status" value="1"/>
</dbReference>
<evidence type="ECO:0000256" key="4">
    <source>
        <dbReference type="ARBA" id="ARBA00022691"/>
    </source>
</evidence>
<keyword evidence="4 7" id="KW-0949">S-adenosyl-L-methionine</keyword>
<evidence type="ECO:0000256" key="7">
    <source>
        <dbReference type="RuleBase" id="RU362106"/>
    </source>
</evidence>
<dbReference type="GO" id="GO:0003723">
    <property type="term" value="F:RNA binding"/>
    <property type="evidence" value="ECO:0007669"/>
    <property type="project" value="UniProtKB-KW"/>
</dbReference>
<dbReference type="AlphaFoldDB" id="A0AAD4QQV2"/>
<evidence type="ECO:0000313" key="10">
    <source>
        <dbReference type="Proteomes" id="UP001203297"/>
    </source>
</evidence>
<evidence type="ECO:0000256" key="5">
    <source>
        <dbReference type="ARBA" id="ARBA00022884"/>
    </source>
</evidence>
<dbReference type="PANTHER" id="PTHR11727:SF17">
    <property type="entry name" value="DIMETHYLADENOSINE TRANSFERASE 1, MITOCHONDRIAL"/>
    <property type="match status" value="1"/>
</dbReference>
<accession>A0AAD4QQV2</accession>
<keyword evidence="5" id="KW-0694">RNA-binding</keyword>
<reference evidence="9" key="1">
    <citation type="journal article" date="2022" name="New Phytol.">
        <title>Evolutionary transition to the ectomycorrhizal habit in the genomes of a hyperdiverse lineage of mushroom-forming fungi.</title>
        <authorList>
            <person name="Looney B."/>
            <person name="Miyauchi S."/>
            <person name="Morin E."/>
            <person name="Drula E."/>
            <person name="Courty P.E."/>
            <person name="Kohler A."/>
            <person name="Kuo A."/>
            <person name="LaButti K."/>
            <person name="Pangilinan J."/>
            <person name="Lipzen A."/>
            <person name="Riley R."/>
            <person name="Andreopoulos W."/>
            <person name="He G."/>
            <person name="Johnson J."/>
            <person name="Nolan M."/>
            <person name="Tritt A."/>
            <person name="Barry K.W."/>
            <person name="Grigoriev I.V."/>
            <person name="Nagy L.G."/>
            <person name="Hibbett D."/>
            <person name="Henrissat B."/>
            <person name="Matheny P.B."/>
            <person name="Labbe J."/>
            <person name="Martin F.M."/>
        </authorList>
    </citation>
    <scope>NUCLEOTIDE SEQUENCE</scope>
    <source>
        <strain evidence="9">BPL690</strain>
    </source>
</reference>
<keyword evidence="3 7" id="KW-0808">Transferase</keyword>
<evidence type="ECO:0000256" key="3">
    <source>
        <dbReference type="ARBA" id="ARBA00022679"/>
    </source>
</evidence>
<keyword evidence="10" id="KW-1185">Reference proteome</keyword>
<dbReference type="EMBL" id="WTXG01000005">
    <property type="protein sequence ID" value="KAI0305536.1"/>
    <property type="molecule type" value="Genomic_DNA"/>
</dbReference>
<keyword evidence="7" id="KW-0698">rRNA processing</keyword>
<sequence length="398" mass="45062">MLSLLLRDAHNPRVQLKYTRNVAFASNEVKRKRGRPPKSPLEPTPDVITTSTQAHPSEGGHSLALSLNHYFRLPPLPPVGDWLTHFPYAPPVVRDRISIRDPASAIQVAQSFVNSKKTSTGNPKIIIEAFPGPGALSRAFLTLPPSQLQKLIILEDHEPYLEYLRPLARADPRVRVVPLSGFNWDTYSHLLESGDLDVNIYPWEELHPELHFVTHIPQTIPGEQLVAQLFRCIPEKSWLFKYGRIPMSFILADWVWRRISAQPKGAERSTNTIRIGGSGLRPETRRRGSPFLAVNVVPHAQQVIDKGKLDQWDYILRRLFVLKSTPLRGAISSLAPGAEVLLDRLTDKKLPAVQRVDIRLMVKHLTISDWALIARAFDAWPFAPEDLNIDSFVAYERE</sequence>
<dbReference type="GO" id="GO:0005759">
    <property type="term" value="C:mitochondrial matrix"/>
    <property type="evidence" value="ECO:0007669"/>
    <property type="project" value="TreeGrafter"/>
</dbReference>
<evidence type="ECO:0000313" key="9">
    <source>
        <dbReference type="EMBL" id="KAI0305536.1"/>
    </source>
</evidence>
<gene>
    <name evidence="9" type="ORF">B0F90DRAFT_1879851</name>
</gene>
<evidence type="ECO:0000256" key="2">
    <source>
        <dbReference type="ARBA" id="ARBA00022603"/>
    </source>
</evidence>
<evidence type="ECO:0000256" key="8">
    <source>
        <dbReference type="SAM" id="MobiDB-lite"/>
    </source>
</evidence>